<protein>
    <recommendedName>
        <fullName evidence="1">DUF5916 domain-containing protein</fullName>
    </recommendedName>
</protein>
<name>A0A381ZRG8_9ZZZZ</name>
<feature type="non-terminal residue" evidence="2">
    <location>
        <position position="1"/>
    </location>
</feature>
<organism evidence="2">
    <name type="scientific">marine metagenome</name>
    <dbReference type="NCBI Taxonomy" id="408172"/>
    <lineage>
        <taxon>unclassified sequences</taxon>
        <taxon>metagenomes</taxon>
        <taxon>ecological metagenomes</taxon>
    </lineage>
</organism>
<dbReference type="AlphaFoldDB" id="A0A381ZRG8"/>
<accession>A0A381ZRG8</accession>
<proteinExistence type="predicted"/>
<reference evidence="2" key="1">
    <citation type="submission" date="2018-05" db="EMBL/GenBank/DDBJ databases">
        <authorList>
            <person name="Lanie J.A."/>
            <person name="Ng W.-L."/>
            <person name="Kazmierczak K.M."/>
            <person name="Andrzejewski T.M."/>
            <person name="Davidsen T.M."/>
            <person name="Wayne K.J."/>
            <person name="Tettelin H."/>
            <person name="Glass J.I."/>
            <person name="Rusch D."/>
            <person name="Podicherti R."/>
            <person name="Tsui H.-C.T."/>
            <person name="Winkler M.E."/>
        </authorList>
    </citation>
    <scope>NUCLEOTIDE SEQUENCE</scope>
</reference>
<evidence type="ECO:0000259" key="1">
    <source>
        <dbReference type="Pfam" id="PF19313"/>
    </source>
</evidence>
<evidence type="ECO:0000313" key="2">
    <source>
        <dbReference type="EMBL" id="SVA91840.1"/>
    </source>
</evidence>
<gene>
    <name evidence="2" type="ORF">METZ01_LOCUS144694</name>
</gene>
<feature type="domain" description="DUF5916" evidence="1">
    <location>
        <begin position="71"/>
        <end position="161"/>
    </location>
</feature>
<dbReference type="InterPro" id="IPR045670">
    <property type="entry name" value="DUF5916"/>
</dbReference>
<dbReference type="EMBL" id="UINC01022372">
    <property type="protein sequence ID" value="SVA91840.1"/>
    <property type="molecule type" value="Genomic_DNA"/>
</dbReference>
<dbReference type="Pfam" id="PF19313">
    <property type="entry name" value="DUF5916"/>
    <property type="match status" value="1"/>
</dbReference>
<sequence length="531" mass="59847">ADRQDWGLNFMRNIRRKNEQVFWAPIPRAYSLTRVSLAGSLTDLESLDRGLDLRIKPFVLGGGRRVSNSGISDNSTEEDIGLDVKYGVTAGLNLDLTVNTDFAQAEIDDEQINLTRFPLFFPEKREFFLENAGQFNVGTSTSVFRVADLFFSRRIGLSATGDPIPILGGARLTGKVGRNNIAVMDLQTDDTFGAKGENFMVARYSRDIFARSKIGAMLINKEVTGGSYFNRTFAVDMAMAPHPSLSFNGFLAGTSTEGVSDGQMAGHLRAAWLDQSWNVYAEYTDLQDNFNPEVGFVPRRGIRTSKFHIEPTPRPGRFGIRVLEPMINVTYTTDQSNRLVTRRIHHMLGIQLGDGSSAIIFYNRNFERLDDPFTLQGVVVPVGSYRFGDWRFSYTSNPSRRVYSSVTYAPQTFFGGTRTDWSLRMGFRLTSRLSTEGQVARNEVELPGGSFTADIGSLRIDYALSPTMTLRALTQYNSLTDQWSTSARLNYIYRPGSDLYLVYDELRRDGPGLEWIRDRRLLLKFTYLLSR</sequence>